<dbReference type="EMBL" id="JAPCID010000021">
    <property type="protein sequence ID" value="MDA0139029.1"/>
    <property type="molecule type" value="Genomic_DNA"/>
</dbReference>
<dbReference type="RefSeq" id="WP_202954895.1">
    <property type="nucleotide sequence ID" value="NZ_JAPCID010000021.1"/>
</dbReference>
<comment type="caution">
    <text evidence="3">The sequence shown here is derived from an EMBL/GenBank/DDBJ whole genome shotgun (WGS) entry which is preliminary data.</text>
</comment>
<keyword evidence="4" id="KW-1185">Reference proteome</keyword>
<organism evidence="3 4">
    <name type="scientific">Solirubrobacter deserti</name>
    <dbReference type="NCBI Taxonomy" id="2282478"/>
    <lineage>
        <taxon>Bacteria</taxon>
        <taxon>Bacillati</taxon>
        <taxon>Actinomycetota</taxon>
        <taxon>Thermoleophilia</taxon>
        <taxon>Solirubrobacterales</taxon>
        <taxon>Solirubrobacteraceae</taxon>
        <taxon>Solirubrobacter</taxon>
    </lineage>
</organism>
<evidence type="ECO:0008006" key="5">
    <source>
        <dbReference type="Google" id="ProtNLM"/>
    </source>
</evidence>
<gene>
    <name evidence="3" type="ORF">OJ962_16130</name>
</gene>
<keyword evidence="2" id="KW-0732">Signal</keyword>
<feature type="region of interest" description="Disordered" evidence="1">
    <location>
        <begin position="79"/>
        <end position="98"/>
    </location>
</feature>
<accession>A0ABT4RKG2</accession>
<feature type="signal peptide" evidence="2">
    <location>
        <begin position="1"/>
        <end position="25"/>
    </location>
</feature>
<evidence type="ECO:0000313" key="4">
    <source>
        <dbReference type="Proteomes" id="UP001147700"/>
    </source>
</evidence>
<feature type="compositionally biased region" description="Gly residues" evidence="1">
    <location>
        <begin position="86"/>
        <end position="98"/>
    </location>
</feature>
<name>A0ABT4RKG2_9ACTN</name>
<sequence length="98" mass="9573">MPSKLTLSALGAVCALAALPAPAHATDVCNEAENSHRGGYTVNGGPVDPNPPAFLRGSQMRVGKGGEGLVNAALHSPALRTCGPDDTGGGGGGPISDV</sequence>
<dbReference type="Proteomes" id="UP001147700">
    <property type="component" value="Unassembled WGS sequence"/>
</dbReference>
<feature type="chain" id="PRO_5046114746" description="Pectate lyase" evidence="2">
    <location>
        <begin position="26"/>
        <end position="98"/>
    </location>
</feature>
<proteinExistence type="predicted"/>
<protein>
    <recommendedName>
        <fullName evidence="5">Pectate lyase</fullName>
    </recommendedName>
</protein>
<evidence type="ECO:0000313" key="3">
    <source>
        <dbReference type="EMBL" id="MDA0139029.1"/>
    </source>
</evidence>
<reference evidence="3" key="1">
    <citation type="submission" date="2022-10" db="EMBL/GenBank/DDBJ databases">
        <title>The WGS of Solirubrobacter sp. CPCC 204708.</title>
        <authorList>
            <person name="Jiang Z."/>
        </authorList>
    </citation>
    <scope>NUCLEOTIDE SEQUENCE</scope>
    <source>
        <strain evidence="3">CPCC 204708</strain>
    </source>
</reference>
<evidence type="ECO:0000256" key="1">
    <source>
        <dbReference type="SAM" id="MobiDB-lite"/>
    </source>
</evidence>
<evidence type="ECO:0000256" key="2">
    <source>
        <dbReference type="SAM" id="SignalP"/>
    </source>
</evidence>